<keyword evidence="2" id="KW-1185">Reference proteome</keyword>
<accession>A0ABQ9CSB1</accession>
<dbReference type="PANTHER" id="PTHR33332">
    <property type="entry name" value="REVERSE TRANSCRIPTASE DOMAIN-CONTAINING PROTEIN"/>
    <property type="match status" value="1"/>
</dbReference>
<evidence type="ECO:0000313" key="2">
    <source>
        <dbReference type="Proteomes" id="UP001145742"/>
    </source>
</evidence>
<comment type="caution">
    <text evidence="1">The sequence shown here is derived from an EMBL/GenBank/DDBJ whole genome shotgun (WGS) entry which is preliminary data.</text>
</comment>
<gene>
    <name evidence="1" type="ORF">WISP_142590</name>
</gene>
<dbReference type="EMBL" id="WHWB01034737">
    <property type="protein sequence ID" value="KAJ7404951.1"/>
    <property type="molecule type" value="Genomic_DNA"/>
</dbReference>
<sequence length="163" mass="18620">MPQDELSIHKRLTATKDQDLVGSVEGKKDSETEGDYLPFFPVLSDCSAKEHMLHLLARTTIQFHNTCKQCTGRLDNHSRRKSIYLTHNIDNKLSLSQQCVLVAKKASRILDDIGKSIASRSGELILPLYSALVRLHLECCVRFWASQDKRDMTWSSWSRSSRE</sequence>
<dbReference type="Proteomes" id="UP001145742">
    <property type="component" value="Unassembled WGS sequence"/>
</dbReference>
<protein>
    <submittedName>
        <fullName evidence="1">Uncharacterized protein</fullName>
    </submittedName>
</protein>
<reference evidence="1" key="1">
    <citation type="submission" date="2019-10" db="EMBL/GenBank/DDBJ databases">
        <authorList>
            <person name="Soares A.E.R."/>
            <person name="Aleixo A."/>
            <person name="Schneider P."/>
            <person name="Miyaki C.Y."/>
            <person name="Schneider M.P."/>
            <person name="Mello C."/>
            <person name="Vasconcelos A.T.R."/>
        </authorList>
    </citation>
    <scope>NUCLEOTIDE SEQUENCE</scope>
    <source>
        <tissue evidence="1">Muscle</tissue>
    </source>
</reference>
<proteinExistence type="predicted"/>
<evidence type="ECO:0000313" key="1">
    <source>
        <dbReference type="EMBL" id="KAJ7404951.1"/>
    </source>
</evidence>
<name>A0ABQ9CSB1_9PASS</name>
<organism evidence="1 2">
    <name type="scientific">Willisornis vidua</name>
    <name type="common">Xingu scale-backed antbird</name>
    <dbReference type="NCBI Taxonomy" id="1566151"/>
    <lineage>
        <taxon>Eukaryota</taxon>
        <taxon>Metazoa</taxon>
        <taxon>Chordata</taxon>
        <taxon>Craniata</taxon>
        <taxon>Vertebrata</taxon>
        <taxon>Euteleostomi</taxon>
        <taxon>Archelosauria</taxon>
        <taxon>Archosauria</taxon>
        <taxon>Dinosauria</taxon>
        <taxon>Saurischia</taxon>
        <taxon>Theropoda</taxon>
        <taxon>Coelurosauria</taxon>
        <taxon>Aves</taxon>
        <taxon>Neognathae</taxon>
        <taxon>Neoaves</taxon>
        <taxon>Telluraves</taxon>
        <taxon>Australaves</taxon>
        <taxon>Passeriformes</taxon>
        <taxon>Thamnophilidae</taxon>
        <taxon>Willisornis</taxon>
    </lineage>
</organism>